<comment type="caution">
    <text evidence="1">The sequence shown here is derived from an EMBL/GenBank/DDBJ whole genome shotgun (WGS) entry which is preliminary data.</text>
</comment>
<dbReference type="InterPro" id="IPR013078">
    <property type="entry name" value="His_Pase_superF_clade-1"/>
</dbReference>
<dbReference type="HOGENOM" id="CLU_033323_9_5_11"/>
<organism evidence="1 2">
    <name type="scientific">Streptomyces roseochromogenus subsp. oscitans DS 12.976</name>
    <dbReference type="NCBI Taxonomy" id="1352936"/>
    <lineage>
        <taxon>Bacteria</taxon>
        <taxon>Bacillati</taxon>
        <taxon>Actinomycetota</taxon>
        <taxon>Actinomycetes</taxon>
        <taxon>Kitasatosporales</taxon>
        <taxon>Streptomycetaceae</taxon>
        <taxon>Streptomyces</taxon>
    </lineage>
</organism>
<dbReference type="SMART" id="SM00855">
    <property type="entry name" value="PGAM"/>
    <property type="match status" value="1"/>
</dbReference>
<dbReference type="PATRIC" id="fig|1352936.5.peg.1607"/>
<evidence type="ECO:0000313" key="1">
    <source>
        <dbReference type="EMBL" id="EST35078.1"/>
    </source>
</evidence>
<protein>
    <recommendedName>
        <fullName evidence="3">Phosphoglycerate mutase</fullName>
    </recommendedName>
</protein>
<gene>
    <name evidence="1" type="ORF">M878_07560</name>
</gene>
<name>V6KSS3_STRRC</name>
<dbReference type="STRING" id="1352936.M878_07560"/>
<sequence>MTITTRLVLARHGEAQCNVDGLVGGPLTCTGLTVRGREQTRRLATRLTAEHRTGPGFDVLYAGPRARLQESGRILATALDLPLLTDPGLDGPRHGQADGRPWRDVEAEFQGRPAASPDLPWSPGSDTWNGYLLRAGRALTALLERHAGQSILLAGHGETIHAACHLLLELSPSTSSRIDFGTEHACLTRFHLHHDPYGRRFWTLAALNDTAHLQQPVADRDS</sequence>
<dbReference type="SUPFAM" id="SSF53254">
    <property type="entry name" value="Phosphoglycerate mutase-like"/>
    <property type="match status" value="1"/>
</dbReference>
<dbReference type="Gene3D" id="3.40.50.1240">
    <property type="entry name" value="Phosphoglycerate mutase-like"/>
    <property type="match status" value="1"/>
</dbReference>
<evidence type="ECO:0008006" key="3">
    <source>
        <dbReference type="Google" id="ProtNLM"/>
    </source>
</evidence>
<dbReference type="PROSITE" id="PS00175">
    <property type="entry name" value="PG_MUTASE"/>
    <property type="match status" value="1"/>
</dbReference>
<dbReference type="RefSeq" id="WP_023545503.1">
    <property type="nucleotide sequence ID" value="NZ_CM002285.1"/>
</dbReference>
<dbReference type="GO" id="GO:0003824">
    <property type="term" value="F:catalytic activity"/>
    <property type="evidence" value="ECO:0007669"/>
    <property type="project" value="InterPro"/>
</dbReference>
<keyword evidence="2" id="KW-1185">Reference proteome</keyword>
<dbReference type="AlphaFoldDB" id="V6KSS3"/>
<dbReference type="InterPro" id="IPR029033">
    <property type="entry name" value="His_PPase_superfam"/>
</dbReference>
<reference evidence="1 2" key="1">
    <citation type="journal article" date="2014" name="Genome Announc.">
        <title>Draft Genome Sequence of Streptomyces roseochromogenes subsp. oscitans DS 12.976, Producer of the Aminocoumarin Antibiotic Clorobiocin.</title>
        <authorList>
            <person name="Ruckert C."/>
            <person name="Kalinowski J."/>
            <person name="Heide L."/>
            <person name="Apel A.K."/>
        </authorList>
    </citation>
    <scope>NUCLEOTIDE SEQUENCE [LARGE SCALE GENOMIC DNA]</scope>
    <source>
        <strain evidence="1 2">DS 12.976</strain>
    </source>
</reference>
<dbReference type="OrthoDB" id="3628970at2"/>
<dbReference type="Pfam" id="PF00300">
    <property type="entry name" value="His_Phos_1"/>
    <property type="match status" value="1"/>
</dbReference>
<proteinExistence type="predicted"/>
<dbReference type="Proteomes" id="UP000017984">
    <property type="component" value="Chromosome"/>
</dbReference>
<accession>V6KSS3</accession>
<dbReference type="InterPro" id="IPR001345">
    <property type="entry name" value="PG/BPGM_mutase_AS"/>
</dbReference>
<dbReference type="EMBL" id="AWQX01000062">
    <property type="protein sequence ID" value="EST35078.1"/>
    <property type="molecule type" value="Genomic_DNA"/>
</dbReference>
<evidence type="ECO:0000313" key="2">
    <source>
        <dbReference type="Proteomes" id="UP000017984"/>
    </source>
</evidence>